<proteinExistence type="predicted"/>
<dbReference type="STRING" id="946122.A0A0C2SUR2"/>
<dbReference type="PANTHER" id="PTHR15887">
    <property type="entry name" value="TRANSMEMBRANE PROTEIN 69"/>
    <property type="match status" value="1"/>
</dbReference>
<dbReference type="InterPro" id="IPR021836">
    <property type="entry name" value="DUF3429"/>
</dbReference>
<feature type="transmembrane region" description="Helical" evidence="1">
    <location>
        <begin position="179"/>
        <end position="199"/>
    </location>
</feature>
<evidence type="ECO:0000256" key="1">
    <source>
        <dbReference type="SAM" id="Phobius"/>
    </source>
</evidence>
<dbReference type="HOGENOM" id="CLU_045137_1_0_1"/>
<dbReference type="Proteomes" id="UP000054549">
    <property type="component" value="Unassembled WGS sequence"/>
</dbReference>
<accession>A0A0C2SUR2</accession>
<dbReference type="OrthoDB" id="194289at2759"/>
<organism evidence="2 3">
    <name type="scientific">Amanita muscaria (strain Koide BX008)</name>
    <dbReference type="NCBI Taxonomy" id="946122"/>
    <lineage>
        <taxon>Eukaryota</taxon>
        <taxon>Fungi</taxon>
        <taxon>Dikarya</taxon>
        <taxon>Basidiomycota</taxon>
        <taxon>Agaricomycotina</taxon>
        <taxon>Agaricomycetes</taxon>
        <taxon>Agaricomycetidae</taxon>
        <taxon>Agaricales</taxon>
        <taxon>Pluteineae</taxon>
        <taxon>Amanitaceae</taxon>
        <taxon>Amanita</taxon>
    </lineage>
</organism>
<dbReference type="InParanoid" id="A0A0C2SUR2"/>
<dbReference type="EMBL" id="KN818233">
    <property type="protein sequence ID" value="KIL67170.1"/>
    <property type="molecule type" value="Genomic_DNA"/>
</dbReference>
<feature type="transmembrane region" description="Helical" evidence="1">
    <location>
        <begin position="229"/>
        <end position="245"/>
    </location>
</feature>
<dbReference type="PANTHER" id="PTHR15887:SF1">
    <property type="entry name" value="TRANSMEMBRANE PROTEIN 69"/>
    <property type="match status" value="1"/>
</dbReference>
<keyword evidence="1" id="KW-0812">Transmembrane</keyword>
<dbReference type="Pfam" id="PF11911">
    <property type="entry name" value="DUF3429"/>
    <property type="match status" value="1"/>
</dbReference>
<feature type="transmembrane region" description="Helical" evidence="1">
    <location>
        <begin position="265"/>
        <end position="285"/>
    </location>
</feature>
<sequence>MITLARPILRTTTLLRGHSVGAFRYQSTAPLKLARPMPRVTLAVKYTGAILSRSVASSVSGKPGSQSLKHAATNIKEEVGNSAADLAKVIAANDPNMRAKDSVDPTGAASFYGITRKMWAEVPTPMMVLGLSGGVPYVAAAATTAYLAHAAGLAAMGLVPNVDPAIALALLHRALEFQVTYGAVLLSFLGAMHWGLEIAGYGGPQGYARLALGAAPILIAWPTLAMEPITALIVQWLGFTALWLADAKATMAGWTPRWYAQYRFYLSLLVGTCIIGSIACTAYWGPVAGHGVISHSLEKSREERRKLMPARSGTVPGPVEAMPAEEKADHFVRVHNKERDAKGK</sequence>
<protein>
    <submittedName>
        <fullName evidence="2">Uncharacterized protein</fullName>
    </submittedName>
</protein>
<evidence type="ECO:0000313" key="3">
    <source>
        <dbReference type="Proteomes" id="UP000054549"/>
    </source>
</evidence>
<evidence type="ECO:0000313" key="2">
    <source>
        <dbReference type="EMBL" id="KIL67170.1"/>
    </source>
</evidence>
<name>A0A0C2SUR2_AMAMK</name>
<keyword evidence="1" id="KW-1133">Transmembrane helix</keyword>
<gene>
    <name evidence="2" type="ORF">M378DRAFT_74364</name>
</gene>
<keyword evidence="1" id="KW-0472">Membrane</keyword>
<feature type="transmembrane region" description="Helical" evidence="1">
    <location>
        <begin position="135"/>
        <end position="159"/>
    </location>
</feature>
<keyword evidence="3" id="KW-1185">Reference proteome</keyword>
<reference evidence="2 3" key="1">
    <citation type="submission" date="2014-04" db="EMBL/GenBank/DDBJ databases">
        <title>Evolutionary Origins and Diversification of the Mycorrhizal Mutualists.</title>
        <authorList>
            <consortium name="DOE Joint Genome Institute"/>
            <consortium name="Mycorrhizal Genomics Consortium"/>
            <person name="Kohler A."/>
            <person name="Kuo A."/>
            <person name="Nagy L.G."/>
            <person name="Floudas D."/>
            <person name="Copeland A."/>
            <person name="Barry K.W."/>
            <person name="Cichocki N."/>
            <person name="Veneault-Fourrey C."/>
            <person name="LaButti K."/>
            <person name="Lindquist E.A."/>
            <person name="Lipzen A."/>
            <person name="Lundell T."/>
            <person name="Morin E."/>
            <person name="Murat C."/>
            <person name="Riley R."/>
            <person name="Ohm R."/>
            <person name="Sun H."/>
            <person name="Tunlid A."/>
            <person name="Henrissat B."/>
            <person name="Grigoriev I.V."/>
            <person name="Hibbett D.S."/>
            <person name="Martin F."/>
        </authorList>
    </citation>
    <scope>NUCLEOTIDE SEQUENCE [LARGE SCALE GENOMIC DNA]</scope>
    <source>
        <strain evidence="2 3">Koide BX008</strain>
    </source>
</reference>
<dbReference type="AlphaFoldDB" id="A0A0C2SUR2"/>